<dbReference type="AlphaFoldDB" id="A0AA40K0J0"/>
<evidence type="ECO:0008006" key="4">
    <source>
        <dbReference type="Google" id="ProtNLM"/>
    </source>
</evidence>
<dbReference type="PANTHER" id="PTHR38850:SF2">
    <property type="entry name" value="CERATO-PLATANIN"/>
    <property type="match status" value="1"/>
</dbReference>
<gene>
    <name evidence="2" type="ORF">B0T18DRAFT_374911</name>
</gene>
<keyword evidence="1" id="KW-0732">Signal</keyword>
<proteinExistence type="predicted"/>
<comment type="caution">
    <text evidence="2">The sequence shown here is derived from an EMBL/GenBank/DDBJ whole genome shotgun (WGS) entry which is preliminary data.</text>
</comment>
<evidence type="ECO:0000256" key="1">
    <source>
        <dbReference type="SAM" id="SignalP"/>
    </source>
</evidence>
<protein>
    <recommendedName>
        <fullName evidence="4">Cerato-platanin</fullName>
    </recommendedName>
</protein>
<evidence type="ECO:0000313" key="3">
    <source>
        <dbReference type="Proteomes" id="UP001172155"/>
    </source>
</evidence>
<dbReference type="Proteomes" id="UP001172155">
    <property type="component" value="Unassembled WGS sequence"/>
</dbReference>
<evidence type="ECO:0000313" key="2">
    <source>
        <dbReference type="EMBL" id="KAK0741478.1"/>
    </source>
</evidence>
<reference evidence="2" key="1">
    <citation type="submission" date="2023-06" db="EMBL/GenBank/DDBJ databases">
        <title>Genome-scale phylogeny and comparative genomics of the fungal order Sordariales.</title>
        <authorList>
            <consortium name="Lawrence Berkeley National Laboratory"/>
            <person name="Hensen N."/>
            <person name="Bonometti L."/>
            <person name="Westerberg I."/>
            <person name="Brannstrom I.O."/>
            <person name="Guillou S."/>
            <person name="Cros-Aarteil S."/>
            <person name="Calhoun S."/>
            <person name="Haridas S."/>
            <person name="Kuo A."/>
            <person name="Mondo S."/>
            <person name="Pangilinan J."/>
            <person name="Riley R."/>
            <person name="LaButti K."/>
            <person name="Andreopoulos B."/>
            <person name="Lipzen A."/>
            <person name="Chen C."/>
            <person name="Yanf M."/>
            <person name="Daum C."/>
            <person name="Ng V."/>
            <person name="Clum A."/>
            <person name="Steindorff A."/>
            <person name="Ohm R."/>
            <person name="Martin F."/>
            <person name="Silar P."/>
            <person name="Natvig D."/>
            <person name="Lalanne C."/>
            <person name="Gautier V."/>
            <person name="Ament-velasquez S.L."/>
            <person name="Kruys A."/>
            <person name="Hutchinson M.I."/>
            <person name="Powell A.J."/>
            <person name="Barry K."/>
            <person name="Miller A.N."/>
            <person name="Grigoriev I.V."/>
            <person name="Debuchy R."/>
            <person name="Gladieux P."/>
            <person name="Thoren M.H."/>
            <person name="Johannesson H."/>
        </authorList>
    </citation>
    <scope>NUCLEOTIDE SEQUENCE</scope>
    <source>
        <strain evidence="2">SMH3187-1</strain>
    </source>
</reference>
<accession>A0AA40K0J0</accession>
<dbReference type="PANTHER" id="PTHR38850">
    <property type="entry name" value="CERATO-PLATANIN"/>
    <property type="match status" value="1"/>
</dbReference>
<keyword evidence="3" id="KW-1185">Reference proteome</keyword>
<feature type="signal peptide" evidence="1">
    <location>
        <begin position="1"/>
        <end position="17"/>
    </location>
</feature>
<feature type="chain" id="PRO_5041409652" description="Cerato-platanin" evidence="1">
    <location>
        <begin position="18"/>
        <end position="377"/>
    </location>
</feature>
<sequence>MISTLLPALALASGAAAKGIWVTPHDSYSSSIGVLGCKINTDRVAYWPSSVDCDNICVKVSHEGRSVHLLKIDQSGGAYDISYDAWNYLQTGKSAATDPIAGGTVPMDYEDVPASECAHLILTDGAKLPLSASNSMNFVTSCLSQPGSFVAKNHVLYNICDSVCSLGHDEQCSLDLAVSNQPACPHTLGLTSPLKSAPVFNIMYQTGKTVNAATGEAASPRARPADPVVPVVEKAAPVVSKPAPVVPVQTPGVFKEVEVAPVAPSSTAAAAVSSAPVPTWAHGRPDGASASWTKEAPTATIAPGAFTTGGPVAPHFNGTHPAGQPVPHSTFLVVASSAPAAQPSAGGAREVVTSAGCRASTSLLLAAVALLGSLLMI</sequence>
<name>A0AA40K0J0_9PEZI</name>
<organism evidence="2 3">
    <name type="scientific">Schizothecium vesticola</name>
    <dbReference type="NCBI Taxonomy" id="314040"/>
    <lineage>
        <taxon>Eukaryota</taxon>
        <taxon>Fungi</taxon>
        <taxon>Dikarya</taxon>
        <taxon>Ascomycota</taxon>
        <taxon>Pezizomycotina</taxon>
        <taxon>Sordariomycetes</taxon>
        <taxon>Sordariomycetidae</taxon>
        <taxon>Sordariales</taxon>
        <taxon>Schizotheciaceae</taxon>
        <taxon>Schizothecium</taxon>
    </lineage>
</organism>
<dbReference type="EMBL" id="JAUKUD010000006">
    <property type="protein sequence ID" value="KAK0741478.1"/>
    <property type="molecule type" value="Genomic_DNA"/>
</dbReference>